<dbReference type="EMBL" id="GANP01013071">
    <property type="protein sequence ID" value="JAB71397.1"/>
    <property type="molecule type" value="mRNA"/>
</dbReference>
<keyword evidence="6 13" id="KW-0479">Metal-binding</keyword>
<dbReference type="GO" id="GO:0016705">
    <property type="term" value="F:oxidoreductase activity, acting on paired donors, with incorporation or reduction of molecular oxygen"/>
    <property type="evidence" value="ECO:0007669"/>
    <property type="project" value="InterPro"/>
</dbReference>
<dbReference type="PANTHER" id="PTHR24292">
    <property type="entry name" value="CYTOCHROME P450"/>
    <property type="match status" value="1"/>
</dbReference>
<evidence type="ECO:0000313" key="15">
    <source>
        <dbReference type="EMBL" id="JAB71397.1"/>
    </source>
</evidence>
<evidence type="ECO:0000256" key="13">
    <source>
        <dbReference type="PIRSR" id="PIRSR602401-1"/>
    </source>
</evidence>
<sequence length="519" mass="59419">MIVTVVLSTLLVLLVLLAINLLRWRQKTFSYFKDLGIPGPKPNLIWGNLWEYHQNRLFRALDKWCKEYGDIFGFYNGDVPMLVVRDLEFLKHVFIKNFSNFTDRGITMRTDEMHPFVGNAVAHSKGSHWKSLRQSISPGFSKLKLKLMMDHITQVGDVFMEVLGKKADQGQEVCMFEATQALTMDYIGRAALGIENSFQNDPKNPFLVTAQRAFREIMTGPFHVLAHCTTSFGALAAPIFWLNWTFGSFSFINTSKEVAKVIELRKKNPELRRSDILQNLIDAEYEEQATTRTSSDITRNTNLKDLSKTRMLSSEEVIINTTVLFAAGFETTATTLCYLMFVLGKYPDVQEKVREEVKRAVDDSGSLDYETVTQKLKYLEQVIHETMRIWPAGLTFTTRQAKEDFEYQGIKYKAGTCIMAPTLQIHRDERFFPDPMKFDPERFSEENENSFPKIAFQPFGIGPRNCIGMKLALIEPRLHGCQNDPAFPLGTRRITEGRNAHRPVRHGVHACKRAVDCLP</sequence>
<dbReference type="GO" id="GO:0004497">
    <property type="term" value="F:monooxygenase activity"/>
    <property type="evidence" value="ECO:0007669"/>
    <property type="project" value="UniProtKB-KW"/>
</dbReference>
<dbReference type="InterPro" id="IPR001128">
    <property type="entry name" value="Cyt_P450"/>
</dbReference>
<dbReference type="Pfam" id="PF00067">
    <property type="entry name" value="p450"/>
    <property type="match status" value="1"/>
</dbReference>
<keyword evidence="8" id="KW-0492">Microsome</keyword>
<dbReference type="FunFam" id="1.10.630.10:FF:000182">
    <property type="entry name" value="Cytochrome P450 3A4"/>
    <property type="match status" value="1"/>
</dbReference>
<dbReference type="InterPro" id="IPR017972">
    <property type="entry name" value="Cyt_P450_CS"/>
</dbReference>
<evidence type="ECO:0000256" key="2">
    <source>
        <dbReference type="ARBA" id="ARBA00004174"/>
    </source>
</evidence>
<proteinExistence type="evidence at transcript level"/>
<evidence type="ECO:0000256" key="5">
    <source>
        <dbReference type="ARBA" id="ARBA00022617"/>
    </source>
</evidence>
<evidence type="ECO:0000256" key="4">
    <source>
        <dbReference type="ARBA" id="ARBA00010617"/>
    </source>
</evidence>
<comment type="similarity">
    <text evidence="4 14">Belongs to the cytochrome P450 family.</text>
</comment>
<evidence type="ECO:0000256" key="10">
    <source>
        <dbReference type="ARBA" id="ARBA00023004"/>
    </source>
</evidence>
<evidence type="ECO:0000256" key="11">
    <source>
        <dbReference type="ARBA" id="ARBA00023033"/>
    </source>
</evidence>
<feature type="binding site" description="axial binding residue" evidence="13">
    <location>
        <position position="466"/>
    </location>
    <ligand>
        <name>heme</name>
        <dbReference type="ChEBI" id="CHEBI:30413"/>
    </ligand>
    <ligandPart>
        <name>Fe</name>
        <dbReference type="ChEBI" id="CHEBI:18248"/>
    </ligandPart>
</feature>
<accession>V5H9M3</accession>
<dbReference type="AlphaFoldDB" id="V5H9M3"/>
<dbReference type="PRINTS" id="PR00463">
    <property type="entry name" value="EP450I"/>
</dbReference>
<dbReference type="Gene3D" id="1.10.630.10">
    <property type="entry name" value="Cytochrome P450"/>
    <property type="match status" value="1"/>
</dbReference>
<dbReference type="PROSITE" id="PS00086">
    <property type="entry name" value="CYTOCHROME_P450"/>
    <property type="match status" value="1"/>
</dbReference>
<evidence type="ECO:0000256" key="9">
    <source>
        <dbReference type="ARBA" id="ARBA00023002"/>
    </source>
</evidence>
<evidence type="ECO:0000256" key="3">
    <source>
        <dbReference type="ARBA" id="ARBA00004406"/>
    </source>
</evidence>
<dbReference type="GO" id="GO:0005506">
    <property type="term" value="F:iron ion binding"/>
    <property type="evidence" value="ECO:0007669"/>
    <property type="project" value="InterPro"/>
</dbReference>
<keyword evidence="5 13" id="KW-0349">Heme</keyword>
<dbReference type="SUPFAM" id="SSF48264">
    <property type="entry name" value="Cytochrome P450"/>
    <property type="match status" value="1"/>
</dbReference>
<organism evidence="15">
    <name type="scientific">Ixodes ricinus</name>
    <name type="common">Common tick</name>
    <name type="synonym">Acarus ricinus</name>
    <dbReference type="NCBI Taxonomy" id="34613"/>
    <lineage>
        <taxon>Eukaryota</taxon>
        <taxon>Metazoa</taxon>
        <taxon>Ecdysozoa</taxon>
        <taxon>Arthropoda</taxon>
        <taxon>Chelicerata</taxon>
        <taxon>Arachnida</taxon>
        <taxon>Acari</taxon>
        <taxon>Parasitiformes</taxon>
        <taxon>Ixodida</taxon>
        <taxon>Ixodoidea</taxon>
        <taxon>Ixodidae</taxon>
        <taxon>Ixodinae</taxon>
        <taxon>Ixodes</taxon>
    </lineage>
</organism>
<evidence type="ECO:0000256" key="1">
    <source>
        <dbReference type="ARBA" id="ARBA00001971"/>
    </source>
</evidence>
<evidence type="ECO:0000256" key="12">
    <source>
        <dbReference type="ARBA" id="ARBA00023136"/>
    </source>
</evidence>
<dbReference type="CDD" id="cd11055">
    <property type="entry name" value="CYP3A-like"/>
    <property type="match status" value="1"/>
</dbReference>
<keyword evidence="11 14" id="KW-0503">Monooxygenase</keyword>
<keyword evidence="9 14" id="KW-0560">Oxidoreductase</keyword>
<reference evidence="15" key="1">
    <citation type="journal article" date="2015" name="Sci. Rep.">
        <title>Tissue- and time-dependent transcription in Ixodes ricinus salivary glands and midguts when blood feeding on the vertebrate host.</title>
        <authorList>
            <person name="Kotsyfakis M."/>
            <person name="Schwarz A."/>
            <person name="Erhart J."/>
            <person name="Ribeiro J.M."/>
        </authorList>
    </citation>
    <scope>NUCLEOTIDE SEQUENCE</scope>
    <source>
        <tissue evidence="15">Salivary gland and midgut</tissue>
    </source>
</reference>
<keyword evidence="12" id="KW-0472">Membrane</keyword>
<name>V5H9M3_IXORI</name>
<dbReference type="InterPro" id="IPR036396">
    <property type="entry name" value="Cyt_P450_sf"/>
</dbReference>
<protein>
    <submittedName>
        <fullName evidence="15">Putative cytochrome</fullName>
    </submittedName>
</protein>
<dbReference type="GO" id="GO:0020037">
    <property type="term" value="F:heme binding"/>
    <property type="evidence" value="ECO:0007669"/>
    <property type="project" value="InterPro"/>
</dbReference>
<comment type="subcellular location">
    <subcellularLocation>
        <location evidence="3">Endoplasmic reticulum membrane</location>
        <topology evidence="3">Peripheral membrane protein</topology>
    </subcellularLocation>
    <subcellularLocation>
        <location evidence="2">Microsome membrane</location>
        <topology evidence="2">Peripheral membrane protein</topology>
    </subcellularLocation>
</comment>
<dbReference type="GO" id="GO:0005789">
    <property type="term" value="C:endoplasmic reticulum membrane"/>
    <property type="evidence" value="ECO:0007669"/>
    <property type="project" value="UniProtKB-SubCell"/>
</dbReference>
<dbReference type="InterPro" id="IPR002401">
    <property type="entry name" value="Cyt_P450_E_grp-I"/>
</dbReference>
<evidence type="ECO:0000256" key="8">
    <source>
        <dbReference type="ARBA" id="ARBA00022848"/>
    </source>
</evidence>
<dbReference type="InterPro" id="IPR050476">
    <property type="entry name" value="Insect_CytP450_Detox"/>
</dbReference>
<keyword evidence="7" id="KW-0256">Endoplasmic reticulum</keyword>
<evidence type="ECO:0000256" key="6">
    <source>
        <dbReference type="ARBA" id="ARBA00022723"/>
    </source>
</evidence>
<keyword evidence="10 13" id="KW-0408">Iron</keyword>
<dbReference type="PRINTS" id="PR00385">
    <property type="entry name" value="P450"/>
</dbReference>
<dbReference type="PANTHER" id="PTHR24292:SF102">
    <property type="entry name" value="CYTOCHROME P450 FAMILY-RELATED"/>
    <property type="match status" value="1"/>
</dbReference>
<comment type="cofactor">
    <cofactor evidence="1 13">
        <name>heme</name>
        <dbReference type="ChEBI" id="CHEBI:30413"/>
    </cofactor>
</comment>
<evidence type="ECO:0000256" key="14">
    <source>
        <dbReference type="RuleBase" id="RU000461"/>
    </source>
</evidence>
<evidence type="ECO:0000256" key="7">
    <source>
        <dbReference type="ARBA" id="ARBA00022824"/>
    </source>
</evidence>